<gene>
    <name evidence="3" type="ORF">PIB30_054913</name>
</gene>
<keyword evidence="4" id="KW-1185">Reference proteome</keyword>
<protein>
    <submittedName>
        <fullName evidence="3">Uncharacterized protein</fullName>
    </submittedName>
</protein>
<comment type="caution">
    <text evidence="3">The sequence shown here is derived from an EMBL/GenBank/DDBJ whole genome shotgun (WGS) entry which is preliminary data.</text>
</comment>
<feature type="region of interest" description="Disordered" evidence="1">
    <location>
        <begin position="76"/>
        <end position="114"/>
    </location>
</feature>
<keyword evidence="2" id="KW-0472">Membrane</keyword>
<evidence type="ECO:0000256" key="2">
    <source>
        <dbReference type="SAM" id="Phobius"/>
    </source>
</evidence>
<dbReference type="Proteomes" id="UP001341840">
    <property type="component" value="Unassembled WGS sequence"/>
</dbReference>
<evidence type="ECO:0000256" key="1">
    <source>
        <dbReference type="SAM" id="MobiDB-lite"/>
    </source>
</evidence>
<dbReference type="EMBL" id="JASCZI010121252">
    <property type="protein sequence ID" value="MED6160821.1"/>
    <property type="molecule type" value="Genomic_DNA"/>
</dbReference>
<accession>A0ABU6UIE2</accession>
<proteinExistence type="predicted"/>
<sequence length="114" mass="12826">MVVASPVMPLSMVMRGDSSTTAVLQIFMLITCSMIIMTKRWLTYYDYQVLNSDGLNRRIATVVLWNLQVGGCTEACQETEENDDESSDDDNYDDSDNDGDGDGNYDEMMTVARR</sequence>
<feature type="compositionally biased region" description="Acidic residues" evidence="1">
    <location>
        <begin position="77"/>
        <end position="105"/>
    </location>
</feature>
<organism evidence="3 4">
    <name type="scientific">Stylosanthes scabra</name>
    <dbReference type="NCBI Taxonomy" id="79078"/>
    <lineage>
        <taxon>Eukaryota</taxon>
        <taxon>Viridiplantae</taxon>
        <taxon>Streptophyta</taxon>
        <taxon>Embryophyta</taxon>
        <taxon>Tracheophyta</taxon>
        <taxon>Spermatophyta</taxon>
        <taxon>Magnoliopsida</taxon>
        <taxon>eudicotyledons</taxon>
        <taxon>Gunneridae</taxon>
        <taxon>Pentapetalae</taxon>
        <taxon>rosids</taxon>
        <taxon>fabids</taxon>
        <taxon>Fabales</taxon>
        <taxon>Fabaceae</taxon>
        <taxon>Papilionoideae</taxon>
        <taxon>50 kb inversion clade</taxon>
        <taxon>dalbergioids sensu lato</taxon>
        <taxon>Dalbergieae</taxon>
        <taxon>Pterocarpus clade</taxon>
        <taxon>Stylosanthes</taxon>
    </lineage>
</organism>
<keyword evidence="2" id="KW-0812">Transmembrane</keyword>
<name>A0ABU6UIE2_9FABA</name>
<keyword evidence="2" id="KW-1133">Transmembrane helix</keyword>
<reference evidence="3 4" key="1">
    <citation type="journal article" date="2023" name="Plants (Basel)">
        <title>Bridging the Gap: Combining Genomics and Transcriptomics Approaches to Understand Stylosanthes scabra, an Orphan Legume from the Brazilian Caatinga.</title>
        <authorList>
            <person name="Ferreira-Neto J.R.C."/>
            <person name="da Silva M.D."/>
            <person name="Binneck E."/>
            <person name="de Melo N.F."/>
            <person name="da Silva R.H."/>
            <person name="de Melo A.L.T.M."/>
            <person name="Pandolfi V."/>
            <person name="Bustamante F.O."/>
            <person name="Brasileiro-Vidal A.C."/>
            <person name="Benko-Iseppon A.M."/>
        </authorList>
    </citation>
    <scope>NUCLEOTIDE SEQUENCE [LARGE SCALE GENOMIC DNA]</scope>
    <source>
        <tissue evidence="3">Leaves</tissue>
    </source>
</reference>
<evidence type="ECO:0000313" key="3">
    <source>
        <dbReference type="EMBL" id="MED6160821.1"/>
    </source>
</evidence>
<evidence type="ECO:0000313" key="4">
    <source>
        <dbReference type="Proteomes" id="UP001341840"/>
    </source>
</evidence>
<feature type="transmembrane region" description="Helical" evidence="2">
    <location>
        <begin position="20"/>
        <end position="38"/>
    </location>
</feature>